<reference evidence="1 2" key="1">
    <citation type="submission" date="2015-09" db="EMBL/GenBank/DDBJ databases">
        <title>Genome announcement of multiple Pseudomonas syringae strains.</title>
        <authorList>
            <person name="Thakur S."/>
            <person name="Wang P.W."/>
            <person name="Gong Y."/>
            <person name="Weir B.S."/>
            <person name="Guttman D.S."/>
        </authorList>
    </citation>
    <scope>NUCLEOTIDE SEQUENCE [LARGE SCALE GENOMIC DNA]</scope>
    <source>
        <strain evidence="1 2">ICMP3963</strain>
    </source>
</reference>
<name>A0A0Q0F587_9PSED</name>
<dbReference type="PATRIC" id="fig|251703.9.peg.5655"/>
<protein>
    <submittedName>
        <fullName evidence="1">Uncharacterized protein</fullName>
    </submittedName>
</protein>
<proteinExistence type="predicted"/>
<evidence type="ECO:0000313" key="1">
    <source>
        <dbReference type="EMBL" id="KPZ17890.1"/>
    </source>
</evidence>
<sequence>MQRMGFCPEGKELPEVTTAAMGCEAALKPVTSGCI</sequence>
<accession>A0A0Q0F587</accession>
<organism evidence="1 2">
    <name type="scientific">Pseudomonas syringae pv. viburni</name>
    <dbReference type="NCBI Taxonomy" id="251703"/>
    <lineage>
        <taxon>Bacteria</taxon>
        <taxon>Pseudomonadati</taxon>
        <taxon>Pseudomonadota</taxon>
        <taxon>Gammaproteobacteria</taxon>
        <taxon>Pseudomonadales</taxon>
        <taxon>Pseudomonadaceae</taxon>
        <taxon>Pseudomonas</taxon>
    </lineage>
</organism>
<evidence type="ECO:0000313" key="2">
    <source>
        <dbReference type="Proteomes" id="UP000050317"/>
    </source>
</evidence>
<dbReference type="Proteomes" id="UP000050317">
    <property type="component" value="Unassembled WGS sequence"/>
</dbReference>
<dbReference type="AlphaFoldDB" id="A0A0Q0F587"/>
<dbReference type="EMBL" id="LJRR01000163">
    <property type="protein sequence ID" value="KPZ17890.1"/>
    <property type="molecule type" value="Genomic_DNA"/>
</dbReference>
<comment type="caution">
    <text evidence="1">The sequence shown here is derived from an EMBL/GenBank/DDBJ whole genome shotgun (WGS) entry which is preliminary data.</text>
</comment>
<gene>
    <name evidence="1" type="ORF">ALO40_04037</name>
</gene>